<dbReference type="Gene3D" id="3.30.70.1290">
    <property type="entry name" value="Transposase IS200-like"/>
    <property type="match status" value="1"/>
</dbReference>
<organism evidence="3 4">
    <name type="scientific">Geothermobacter ehrlichii</name>
    <dbReference type="NCBI Taxonomy" id="213224"/>
    <lineage>
        <taxon>Bacteria</taxon>
        <taxon>Pseudomonadati</taxon>
        <taxon>Thermodesulfobacteriota</taxon>
        <taxon>Desulfuromonadia</taxon>
        <taxon>Desulfuromonadales</taxon>
        <taxon>Geothermobacteraceae</taxon>
        <taxon>Geothermobacter</taxon>
    </lineage>
</organism>
<protein>
    <submittedName>
        <fullName evidence="3">Putative transposase</fullName>
    </submittedName>
</protein>
<dbReference type="EMBL" id="VNIB01000003">
    <property type="protein sequence ID" value="TYO99231.1"/>
    <property type="molecule type" value="Genomic_DNA"/>
</dbReference>
<dbReference type="RefSeq" id="WP_187426645.1">
    <property type="nucleotide sequence ID" value="NZ_VNIB01000003.1"/>
</dbReference>
<evidence type="ECO:0000313" key="3">
    <source>
        <dbReference type="EMBL" id="TYO99231.1"/>
    </source>
</evidence>
<dbReference type="InterPro" id="IPR002686">
    <property type="entry name" value="Transposase_17"/>
</dbReference>
<comment type="caution">
    <text evidence="3">The sequence shown here is derived from an EMBL/GenBank/DDBJ whole genome shotgun (WGS) entry which is preliminary data.</text>
</comment>
<dbReference type="GO" id="GO:0006313">
    <property type="term" value="P:DNA transposition"/>
    <property type="evidence" value="ECO:0007669"/>
    <property type="project" value="InterPro"/>
</dbReference>
<dbReference type="InterPro" id="IPR036515">
    <property type="entry name" value="Transposase_17_sf"/>
</dbReference>
<feature type="domain" description="Transposase IS200-like" evidence="2">
    <location>
        <begin position="9"/>
        <end position="124"/>
    </location>
</feature>
<dbReference type="PANTHER" id="PTHR34322:SF2">
    <property type="entry name" value="TRANSPOSASE IS200-LIKE DOMAIN-CONTAINING PROTEIN"/>
    <property type="match status" value="1"/>
</dbReference>
<reference evidence="3 4" key="1">
    <citation type="submission" date="2019-07" db="EMBL/GenBank/DDBJ databases">
        <title>Genomic Encyclopedia of Type Strains, Phase IV (KMG-IV): sequencing the most valuable type-strain genomes for metagenomic binning, comparative biology and taxonomic classification.</title>
        <authorList>
            <person name="Goeker M."/>
        </authorList>
    </citation>
    <scope>NUCLEOTIDE SEQUENCE [LARGE SCALE GENOMIC DNA]</scope>
    <source>
        <strain evidence="3 4">SS015</strain>
    </source>
</reference>
<evidence type="ECO:0000259" key="2">
    <source>
        <dbReference type="SMART" id="SM01321"/>
    </source>
</evidence>
<sequence length="225" mass="25662">MPRAARIILEGYPHYILQRGHDRRPVFHDVGDYLAFIGQLRRFRDQYRLAIWAWCLMPDHVHLLAVPRDGEGLAKGMGSVSLVHAQYLNRKYGGNGRIWHNRYFSCVVDGKERVRTAVGHIELNPVRAGKVRRPEEWPWSSARFHLLGKRDPLATAFPGYPGPEVWRDILAAPNPDAADALRRATRSGRPFAGEELIAELERRTGRRLRPGRPGRPRKQKAGSCP</sequence>
<proteinExistence type="predicted"/>
<dbReference type="Proteomes" id="UP000324159">
    <property type="component" value="Unassembled WGS sequence"/>
</dbReference>
<evidence type="ECO:0000256" key="1">
    <source>
        <dbReference type="SAM" id="MobiDB-lite"/>
    </source>
</evidence>
<gene>
    <name evidence="3" type="ORF">EDC39_10374</name>
</gene>
<accession>A0A5D3WLB9</accession>
<dbReference type="SMART" id="SM01321">
    <property type="entry name" value="Y1_Tnp"/>
    <property type="match status" value="1"/>
</dbReference>
<dbReference type="Pfam" id="PF01797">
    <property type="entry name" value="Y1_Tnp"/>
    <property type="match status" value="1"/>
</dbReference>
<dbReference type="PANTHER" id="PTHR34322">
    <property type="entry name" value="TRANSPOSASE, Y1_TNP DOMAIN-CONTAINING"/>
    <property type="match status" value="1"/>
</dbReference>
<keyword evidence="4" id="KW-1185">Reference proteome</keyword>
<dbReference type="AlphaFoldDB" id="A0A5D3WLB9"/>
<name>A0A5D3WLB9_9BACT</name>
<dbReference type="GO" id="GO:0003677">
    <property type="term" value="F:DNA binding"/>
    <property type="evidence" value="ECO:0007669"/>
    <property type="project" value="InterPro"/>
</dbReference>
<evidence type="ECO:0000313" key="4">
    <source>
        <dbReference type="Proteomes" id="UP000324159"/>
    </source>
</evidence>
<dbReference type="SUPFAM" id="SSF143422">
    <property type="entry name" value="Transposase IS200-like"/>
    <property type="match status" value="1"/>
</dbReference>
<dbReference type="GO" id="GO:0004803">
    <property type="term" value="F:transposase activity"/>
    <property type="evidence" value="ECO:0007669"/>
    <property type="project" value="InterPro"/>
</dbReference>
<feature type="compositionally biased region" description="Basic residues" evidence="1">
    <location>
        <begin position="204"/>
        <end position="225"/>
    </location>
</feature>
<feature type="region of interest" description="Disordered" evidence="1">
    <location>
        <begin position="192"/>
        <end position="225"/>
    </location>
</feature>